<dbReference type="InterPro" id="IPR004156">
    <property type="entry name" value="OATP"/>
</dbReference>
<keyword evidence="1" id="KW-0812">Transmembrane</keyword>
<feature type="transmembrane region" description="Helical" evidence="1">
    <location>
        <begin position="347"/>
        <end position="366"/>
    </location>
</feature>
<organism evidence="2 3">
    <name type="scientific">Bicyclus anynana</name>
    <name type="common">Squinting bush brown butterfly</name>
    <dbReference type="NCBI Taxonomy" id="110368"/>
    <lineage>
        <taxon>Eukaryota</taxon>
        <taxon>Metazoa</taxon>
        <taxon>Ecdysozoa</taxon>
        <taxon>Arthropoda</taxon>
        <taxon>Hexapoda</taxon>
        <taxon>Insecta</taxon>
        <taxon>Pterygota</taxon>
        <taxon>Neoptera</taxon>
        <taxon>Endopterygota</taxon>
        <taxon>Lepidoptera</taxon>
        <taxon>Glossata</taxon>
        <taxon>Ditrysia</taxon>
        <taxon>Papilionoidea</taxon>
        <taxon>Nymphalidae</taxon>
        <taxon>Satyrinae</taxon>
        <taxon>Satyrini</taxon>
        <taxon>Mycalesina</taxon>
        <taxon>Bicyclus</taxon>
    </lineage>
</organism>
<dbReference type="RefSeq" id="XP_052744257.1">
    <property type="nucleotide sequence ID" value="XM_052888297.1"/>
</dbReference>
<evidence type="ECO:0000313" key="2">
    <source>
        <dbReference type="Proteomes" id="UP001652582"/>
    </source>
</evidence>
<dbReference type="GeneID" id="112057741"/>
<feature type="transmembrane region" description="Helical" evidence="1">
    <location>
        <begin position="149"/>
        <end position="172"/>
    </location>
</feature>
<feature type="transmembrane region" description="Helical" evidence="1">
    <location>
        <begin position="66"/>
        <end position="90"/>
    </location>
</feature>
<keyword evidence="2" id="KW-1185">Reference proteome</keyword>
<name>A0ABM3LYW1_BICAN</name>
<keyword evidence="1" id="KW-0472">Membrane</keyword>
<reference evidence="3" key="1">
    <citation type="submission" date="2025-08" db="UniProtKB">
        <authorList>
            <consortium name="RefSeq"/>
        </authorList>
    </citation>
    <scope>IDENTIFICATION</scope>
</reference>
<dbReference type="PANTHER" id="PTHR11388:SF142">
    <property type="entry name" value="SOLUTE CARRIER ORGANIC ANION TRANSPORTER FAMILY MEMBER 5A1"/>
    <property type="match status" value="1"/>
</dbReference>
<feature type="transmembrane region" description="Helical" evidence="1">
    <location>
        <begin position="96"/>
        <end position="115"/>
    </location>
</feature>
<dbReference type="Proteomes" id="UP001652582">
    <property type="component" value="Chromosome 22"/>
</dbReference>
<keyword evidence="1" id="KW-1133">Transmembrane helix</keyword>
<feature type="transmembrane region" description="Helical" evidence="1">
    <location>
        <begin position="34"/>
        <end position="54"/>
    </location>
</feature>
<evidence type="ECO:0000313" key="3">
    <source>
        <dbReference type="RefSeq" id="XP_052744257.1"/>
    </source>
</evidence>
<sequence length="431" mass="48223">MTFETVESSKCSKVLSRVKSWTNPTEFKASKLRAILMGYIVTSTVGEICAYKLMQQDIRAGDLPPYSIDVAIITFALFEVLVAPFISWWGYRHRRALLIAYGSVASLCVLSWYFLPDPTRKEETKFCGVAYTSNSSLFLGVPIRTAVRLVLILSNCIVFVMTRVACWGHGIAYCEEFAPERTHVHYGVMLLSRTIPLILGYSLLTGKVETNMTFQTTTFLIGYVPNLIQVFLSVPKVAPIVKGEQKTNMSDYKRSFLTSLGRVASNPLAVSQIFAMGLLAVALYGYIYNEPEINKVKFNLVEDGNGTVQVTKLFHYFFVMFIVGFAGNLYSKPISRQFRRSVHMKQIIRSTIFVIVAYIAMTFIVGCDQGKVAGLSDELYTNPECSIACGCRPRFREFEPVCVVEEMVTYVSPCHAGCGGEELFDGVRLVV</sequence>
<dbReference type="PANTHER" id="PTHR11388">
    <property type="entry name" value="ORGANIC ANION TRANSPORTER"/>
    <property type="match status" value="1"/>
</dbReference>
<feature type="transmembrane region" description="Helical" evidence="1">
    <location>
        <begin position="313"/>
        <end position="331"/>
    </location>
</feature>
<proteinExistence type="predicted"/>
<gene>
    <name evidence="3" type="primary">LOC112057741</name>
</gene>
<protein>
    <submittedName>
        <fullName evidence="3">Uncharacterized protein LOC112057741</fullName>
    </submittedName>
</protein>
<feature type="transmembrane region" description="Helical" evidence="1">
    <location>
        <begin position="263"/>
        <end position="287"/>
    </location>
</feature>
<accession>A0ABM3LYW1</accession>
<evidence type="ECO:0000256" key="1">
    <source>
        <dbReference type="SAM" id="Phobius"/>
    </source>
</evidence>